<dbReference type="Gene3D" id="3.80.10.10">
    <property type="entry name" value="Ribonuclease Inhibitor"/>
    <property type="match status" value="1"/>
</dbReference>
<proteinExistence type="inferred from homology"/>
<dbReference type="Pfam" id="PF17776">
    <property type="entry name" value="NLRC4_HD2"/>
    <property type="match status" value="1"/>
</dbReference>
<dbReference type="InParanoid" id="A0A6P5LU20"/>
<dbReference type="SMART" id="SM00368">
    <property type="entry name" value="LRR_RI"/>
    <property type="match status" value="12"/>
</dbReference>
<dbReference type="RefSeq" id="XP_020859789.1">
    <property type="nucleotide sequence ID" value="XM_021004130.1"/>
</dbReference>
<dbReference type="SUPFAM" id="SSF52047">
    <property type="entry name" value="RNI-like"/>
    <property type="match status" value="1"/>
</dbReference>
<dbReference type="InterPro" id="IPR041075">
    <property type="entry name" value="NOD1/2_WH"/>
</dbReference>
<comment type="similarity">
    <text evidence="1">Belongs to the NLRP family.</text>
</comment>
<dbReference type="GO" id="GO:0005737">
    <property type="term" value="C:cytoplasm"/>
    <property type="evidence" value="ECO:0007669"/>
    <property type="project" value="TreeGrafter"/>
</dbReference>
<dbReference type="KEGG" id="pcw:110220192"/>
<dbReference type="InterPro" id="IPR027417">
    <property type="entry name" value="P-loop_NTPase"/>
</dbReference>
<evidence type="ECO:0000256" key="5">
    <source>
        <dbReference type="ARBA" id="ARBA00022840"/>
    </source>
</evidence>
<dbReference type="InterPro" id="IPR032675">
    <property type="entry name" value="LRR_dom_sf"/>
</dbReference>
<keyword evidence="5" id="KW-0067">ATP-binding</keyword>
<feature type="domain" description="NACHT" evidence="7">
    <location>
        <begin position="121"/>
        <end position="320"/>
    </location>
</feature>
<dbReference type="InterPro" id="IPR050637">
    <property type="entry name" value="NLRP_innate_immun_reg"/>
</dbReference>
<dbReference type="Proteomes" id="UP000515140">
    <property type="component" value="Unplaced"/>
</dbReference>
<dbReference type="PROSITE" id="PS50837">
    <property type="entry name" value="NACHT"/>
    <property type="match status" value="1"/>
</dbReference>
<sequence length="1037" mass="115034">MEQLPERETAEMQGRFGASSREKDSEPDEDSDDRRRYRAWVAEKFSSSRAEDSWPAEQENFLYGPVTLLLSRTCAKVRVVVGGEGSELPPGEGLPFSEIPGQAGQLGAMFQLDDKTEQRPNTVVLQGPMGIGKTVLARKLMLDWARGRLCRDMFRYVFYFSLGEMDGTAEKSMAELIVSQWPGPPVPVPEILSQPQSLLFIIDGLEELRPFLDEPEAELCRDGAEPRPLAGLLQGLLRRSLLPEACLLLVVRPSGWACLARWLGCPQLVEVLGLSKADREGYFHRFFGDRASARAALAATQDNETLATLCRAPLVCWLICTGLKQRLEDGEDLRQGPLTVTHLYVSYVTSLFRGHAPPHEAQLQALCRLAADRVLVHATSFDGSDLERHRLAAADLEPFLATHILLRRGRGYSFLHLTLQEFFAALYSGMEVTQSPSVAHTIHDLTMELEKYSGVDTSFLSLAVHFLFGLLNPECVKLLEAELGCRLSPRLRRDLLLCAAVFSGSTTPSLRALSLHHFFFSLYETQDSAFVTEAMDHFQDLHLVLWSKVDLLVSSYCLHHCRRLEKLVLHVQREVFPEDPDEELQAGSPVEPGPQASDLTASRWKALYSVLSLNATLREMELSFSSMNEPCMKGLSEQLAHPDCHLQNLRVRQTAFVSFACGDFLLALIGHRHLVGLDLDLLLGDDGMKLLCEALRHPNCNFQYLRLKSCALTEACCPDLAGALTCNQSLTHLNLGGNQLLDGGVHILCEALSQPECHLQKLVLAGCGLTDSACQDLSGALTSSRNLTCLCLAHNSLRDDGVKILSTALKLPECPLQRLTLWSCGLTAAGCRDLSAALLSNKNLTHLDLGENEVGDEGMKLLCAALGQPQCCLQALDVLVCFLTEACCQDLSDMLILNQSLRSLNLGYNALKDEGVKLLCDALRHPSCQLQRLGLERCQLNAACCQDLSSVLLCNPWLKSLDLAQNALWDEGVRLLCEALEQPECRLQILALWREAFSEDAQQMLKAAEESKPHLVITGDWYSHEPEEYGFSWWLET</sequence>
<keyword evidence="2" id="KW-0433">Leucine-rich repeat</keyword>
<accession>A0A6P5LU20</accession>
<keyword evidence="3" id="KW-0677">Repeat</keyword>
<dbReference type="Pfam" id="PF05729">
    <property type="entry name" value="NACHT"/>
    <property type="match status" value="1"/>
</dbReference>
<evidence type="ECO:0000256" key="3">
    <source>
        <dbReference type="ARBA" id="ARBA00022737"/>
    </source>
</evidence>
<dbReference type="GeneID" id="110220192"/>
<feature type="region of interest" description="Disordered" evidence="6">
    <location>
        <begin position="1"/>
        <end position="35"/>
    </location>
</feature>
<organism evidence="8 9">
    <name type="scientific">Phascolarctos cinereus</name>
    <name type="common">Koala</name>
    <dbReference type="NCBI Taxonomy" id="38626"/>
    <lineage>
        <taxon>Eukaryota</taxon>
        <taxon>Metazoa</taxon>
        <taxon>Chordata</taxon>
        <taxon>Craniata</taxon>
        <taxon>Vertebrata</taxon>
        <taxon>Euteleostomi</taxon>
        <taxon>Mammalia</taxon>
        <taxon>Metatheria</taxon>
        <taxon>Diprotodontia</taxon>
        <taxon>Phascolarctidae</taxon>
        <taxon>Phascolarctos</taxon>
    </lineage>
</organism>
<evidence type="ECO:0000313" key="9">
    <source>
        <dbReference type="RefSeq" id="XP_020859789.1"/>
    </source>
</evidence>
<evidence type="ECO:0000259" key="7">
    <source>
        <dbReference type="PROSITE" id="PS50837"/>
    </source>
</evidence>
<dbReference type="InterPro" id="IPR001611">
    <property type="entry name" value="Leu-rich_rpt"/>
</dbReference>
<reference evidence="9" key="1">
    <citation type="submission" date="2025-08" db="UniProtKB">
        <authorList>
            <consortium name="RefSeq"/>
        </authorList>
    </citation>
    <scope>IDENTIFICATION</scope>
    <source>
        <tissue evidence="9">Spleen</tissue>
    </source>
</reference>
<dbReference type="GO" id="GO:0005524">
    <property type="term" value="F:ATP binding"/>
    <property type="evidence" value="ECO:0007669"/>
    <property type="project" value="UniProtKB-KW"/>
</dbReference>
<dbReference type="SUPFAM" id="SSF52540">
    <property type="entry name" value="P-loop containing nucleoside triphosphate hydrolases"/>
    <property type="match status" value="1"/>
</dbReference>
<protein>
    <submittedName>
        <fullName evidence="9">NACHT, LRR and PYD domains-containing protein 14-like</fullName>
    </submittedName>
</protein>
<dbReference type="GO" id="GO:0050727">
    <property type="term" value="P:regulation of inflammatory response"/>
    <property type="evidence" value="ECO:0007669"/>
    <property type="project" value="TreeGrafter"/>
</dbReference>
<dbReference type="Gene3D" id="3.40.50.300">
    <property type="entry name" value="P-loop containing nucleotide triphosphate hydrolases"/>
    <property type="match status" value="1"/>
</dbReference>
<evidence type="ECO:0000256" key="6">
    <source>
        <dbReference type="SAM" id="MobiDB-lite"/>
    </source>
</evidence>
<keyword evidence="8" id="KW-1185">Reference proteome</keyword>
<dbReference type="InterPro" id="IPR007111">
    <property type="entry name" value="NACHT_NTPase"/>
</dbReference>
<dbReference type="Pfam" id="PF13516">
    <property type="entry name" value="LRR_6"/>
    <property type="match status" value="4"/>
</dbReference>
<evidence type="ECO:0000313" key="8">
    <source>
        <dbReference type="Proteomes" id="UP000515140"/>
    </source>
</evidence>
<dbReference type="PANTHER" id="PTHR45690">
    <property type="entry name" value="NACHT, LRR AND PYD DOMAINS-CONTAINING PROTEIN 12"/>
    <property type="match status" value="1"/>
</dbReference>
<dbReference type="CDD" id="cd00116">
    <property type="entry name" value="LRR_RI"/>
    <property type="match status" value="1"/>
</dbReference>
<dbReference type="InterPro" id="IPR041267">
    <property type="entry name" value="NLRP_HD2"/>
</dbReference>
<keyword evidence="4" id="KW-0547">Nucleotide-binding</keyword>
<dbReference type="Pfam" id="PF17779">
    <property type="entry name" value="WHD_NOD2"/>
    <property type="match status" value="1"/>
</dbReference>
<evidence type="ECO:0000256" key="2">
    <source>
        <dbReference type="ARBA" id="ARBA00022614"/>
    </source>
</evidence>
<gene>
    <name evidence="9" type="primary">LOC110220192</name>
</gene>
<evidence type="ECO:0000256" key="4">
    <source>
        <dbReference type="ARBA" id="ARBA00022741"/>
    </source>
</evidence>
<dbReference type="AlphaFoldDB" id="A0A6P5LU20"/>
<feature type="compositionally biased region" description="Basic and acidic residues" evidence="6">
    <location>
        <begin position="1"/>
        <end position="10"/>
    </location>
</feature>
<dbReference type="PANTHER" id="PTHR45690:SF15">
    <property type="entry name" value="NACHT, LRR AND PYD DOMAINS-CONTAINING PROTEIN 14"/>
    <property type="match status" value="1"/>
</dbReference>
<name>A0A6P5LU20_PHACI</name>
<evidence type="ECO:0000256" key="1">
    <source>
        <dbReference type="ARBA" id="ARBA00008665"/>
    </source>
</evidence>